<dbReference type="Proteomes" id="UP001485043">
    <property type="component" value="Unassembled WGS sequence"/>
</dbReference>
<name>A0AAW1TGJ4_9CHLO</name>
<dbReference type="SUPFAM" id="SSF75304">
    <property type="entry name" value="Amidase signature (AS) enzymes"/>
    <property type="match status" value="1"/>
</dbReference>
<proteinExistence type="predicted"/>
<dbReference type="AlphaFoldDB" id="A0AAW1TGJ4"/>
<organism evidence="2 3">
    <name type="scientific">Apatococcus fuscideae</name>
    <dbReference type="NCBI Taxonomy" id="2026836"/>
    <lineage>
        <taxon>Eukaryota</taxon>
        <taxon>Viridiplantae</taxon>
        <taxon>Chlorophyta</taxon>
        <taxon>core chlorophytes</taxon>
        <taxon>Trebouxiophyceae</taxon>
        <taxon>Chlorellales</taxon>
        <taxon>Chlorellaceae</taxon>
        <taxon>Apatococcus</taxon>
    </lineage>
</organism>
<dbReference type="GO" id="GO:0003824">
    <property type="term" value="F:catalytic activity"/>
    <property type="evidence" value="ECO:0007669"/>
    <property type="project" value="InterPro"/>
</dbReference>
<gene>
    <name evidence="2" type="ORF">WJX84_012252</name>
</gene>
<evidence type="ECO:0000313" key="2">
    <source>
        <dbReference type="EMBL" id="KAK9867990.1"/>
    </source>
</evidence>
<dbReference type="PANTHER" id="PTHR11895:SF169">
    <property type="entry name" value="GLUTAMYL-TRNA(GLN) AMIDOTRANSFERASE"/>
    <property type="match status" value="1"/>
</dbReference>
<dbReference type="InterPro" id="IPR036928">
    <property type="entry name" value="AS_sf"/>
</dbReference>
<evidence type="ECO:0000259" key="1">
    <source>
        <dbReference type="Pfam" id="PF01425"/>
    </source>
</evidence>
<dbReference type="Pfam" id="PF01425">
    <property type="entry name" value="Amidase"/>
    <property type="match status" value="1"/>
</dbReference>
<sequence length="514" mass="53649">MEGDDLAVQSLISSYRAGTRTPLSTAEAVAKQTAGFDSTFLQLEPATELQTRCREIESAQAEGAGALHGVPFAVKDNIDVAGRPTTAACPAFQYTPEAHAPCVQALLDQGAVFIGKTNMDQFAAGLVGTRSPYGTPPNAFDDRFVPGGSSSGSAAAVAAGLVSFALGTDTAGSGRVPAGLNGCVGIKPTLGTITTTGVVPAAASFDCVTVFARSVPDAALAVKIMQGAGSLSDPRWRRPPPDLPSIPQPHFRFGVPSAEFLDFSGPRGSLAEAEYAKAMQHAVDRLTRLGGQQVPVDFGPFLKVASLLYESGLIAERYHGILDFLTAGKGAASTPEAVAQDDRLERVTAAILANGAKCSGADVYEGLTQLHNLKAVTRLELDKVDILMVPTVLHHYTVAEIEQEEKGPAEVAWTQNAKQGRFTNFVNLLDMCGVSLPSSLVTLPPLSQLDKPEAGASAESLHLPFGVTLLAPAWHDEALWKVAELYHKSTGLGCGPNGHGVTPVHARLPSAAPA</sequence>
<feature type="domain" description="Amidase" evidence="1">
    <location>
        <begin position="57"/>
        <end position="479"/>
    </location>
</feature>
<protein>
    <recommendedName>
        <fullName evidence="1">Amidase domain-containing protein</fullName>
    </recommendedName>
</protein>
<keyword evidence="3" id="KW-1185">Reference proteome</keyword>
<evidence type="ECO:0000313" key="3">
    <source>
        <dbReference type="Proteomes" id="UP001485043"/>
    </source>
</evidence>
<dbReference type="Gene3D" id="1.20.58.1700">
    <property type="match status" value="1"/>
</dbReference>
<dbReference type="PANTHER" id="PTHR11895">
    <property type="entry name" value="TRANSAMIDASE"/>
    <property type="match status" value="1"/>
</dbReference>
<reference evidence="2 3" key="1">
    <citation type="journal article" date="2024" name="Nat. Commun.">
        <title>Phylogenomics reveals the evolutionary origins of lichenization in chlorophyte algae.</title>
        <authorList>
            <person name="Puginier C."/>
            <person name="Libourel C."/>
            <person name="Otte J."/>
            <person name="Skaloud P."/>
            <person name="Haon M."/>
            <person name="Grisel S."/>
            <person name="Petersen M."/>
            <person name="Berrin J.G."/>
            <person name="Delaux P.M."/>
            <person name="Dal Grande F."/>
            <person name="Keller J."/>
        </authorList>
    </citation>
    <scope>NUCLEOTIDE SEQUENCE [LARGE SCALE GENOMIC DNA]</scope>
    <source>
        <strain evidence="2 3">SAG 2523</strain>
    </source>
</reference>
<dbReference type="InterPro" id="IPR023631">
    <property type="entry name" value="Amidase_dom"/>
</dbReference>
<accession>A0AAW1TGJ4</accession>
<dbReference type="EMBL" id="JALJOV010000052">
    <property type="protein sequence ID" value="KAK9867990.1"/>
    <property type="molecule type" value="Genomic_DNA"/>
</dbReference>
<dbReference type="InterPro" id="IPR000120">
    <property type="entry name" value="Amidase"/>
</dbReference>
<comment type="caution">
    <text evidence="2">The sequence shown here is derived from an EMBL/GenBank/DDBJ whole genome shotgun (WGS) entry which is preliminary data.</text>
</comment>
<dbReference type="Gene3D" id="3.90.1300.10">
    <property type="entry name" value="Amidase signature (AS) domain"/>
    <property type="match status" value="1"/>
</dbReference>